<gene>
    <name evidence="2" type="ORF">K490DRAFT_42419</name>
</gene>
<dbReference type="EMBL" id="ML978721">
    <property type="protein sequence ID" value="KAF2087077.1"/>
    <property type="molecule type" value="Genomic_DNA"/>
</dbReference>
<accession>A0A9P4LWI1</accession>
<dbReference type="Pfam" id="PF06985">
    <property type="entry name" value="HET"/>
    <property type="match status" value="1"/>
</dbReference>
<feature type="non-terminal residue" evidence="2">
    <location>
        <position position="233"/>
    </location>
</feature>
<dbReference type="AlphaFoldDB" id="A0A9P4LWI1"/>
<dbReference type="InterPro" id="IPR052895">
    <property type="entry name" value="HetReg/Transcr_Mod"/>
</dbReference>
<dbReference type="PANTHER" id="PTHR24148">
    <property type="entry name" value="ANKYRIN REPEAT DOMAIN-CONTAINING PROTEIN 39 HOMOLOG-RELATED"/>
    <property type="match status" value="1"/>
</dbReference>
<evidence type="ECO:0000259" key="1">
    <source>
        <dbReference type="Pfam" id="PF06985"/>
    </source>
</evidence>
<protein>
    <submittedName>
        <fullName evidence="2">HET-domain-containing protein</fullName>
    </submittedName>
</protein>
<dbReference type="InterPro" id="IPR010730">
    <property type="entry name" value="HET"/>
</dbReference>
<feature type="domain" description="Heterokaryon incompatibility" evidence="1">
    <location>
        <begin position="87"/>
        <end position="224"/>
    </location>
</feature>
<evidence type="ECO:0000313" key="2">
    <source>
        <dbReference type="EMBL" id="KAF2087077.1"/>
    </source>
</evidence>
<proteinExistence type="predicted"/>
<dbReference type="Proteomes" id="UP000799776">
    <property type="component" value="Unassembled WGS sequence"/>
</dbReference>
<comment type="caution">
    <text evidence="2">The sequence shown here is derived from an EMBL/GenBank/DDBJ whole genome shotgun (WGS) entry which is preliminary data.</text>
</comment>
<keyword evidence="3" id="KW-1185">Reference proteome</keyword>
<name>A0A9P4LWI1_9PEZI</name>
<dbReference type="PANTHER" id="PTHR24148:SF73">
    <property type="entry name" value="HET DOMAIN PROTEIN (AFU_ORTHOLOGUE AFUA_8G01020)"/>
    <property type="match status" value="1"/>
</dbReference>
<dbReference type="OrthoDB" id="3553147at2759"/>
<evidence type="ECO:0000313" key="3">
    <source>
        <dbReference type="Proteomes" id="UP000799776"/>
    </source>
</evidence>
<sequence>MLLCDSCGLPVTDFEAVISSSSGIPRQDGDSGIVSSDTRSSTSSEVYRYRHLPSPGDFRLLVLHAAESHEPLHCSIVHTNIDRSLPFEAVSYTWADASGNSEKRSMITCGRLRKPLYITTNCEMALRRFRLPNMKRLLWIDAICIDQESVEEHNHQVGIMDRIYTQAHRVLIHLGDAFDESNELFDFLKMSHELRWKARFDLLGRAVRLLLSRAWFTRVWVLQEAAMAKEALV</sequence>
<reference evidence="2" key="1">
    <citation type="journal article" date="2020" name="Stud. Mycol.">
        <title>101 Dothideomycetes genomes: a test case for predicting lifestyles and emergence of pathogens.</title>
        <authorList>
            <person name="Haridas S."/>
            <person name="Albert R."/>
            <person name="Binder M."/>
            <person name="Bloem J."/>
            <person name="Labutti K."/>
            <person name="Salamov A."/>
            <person name="Andreopoulos B."/>
            <person name="Baker S."/>
            <person name="Barry K."/>
            <person name="Bills G."/>
            <person name="Bluhm B."/>
            <person name="Cannon C."/>
            <person name="Castanera R."/>
            <person name="Culley D."/>
            <person name="Daum C."/>
            <person name="Ezra D."/>
            <person name="Gonzalez J."/>
            <person name="Henrissat B."/>
            <person name="Kuo A."/>
            <person name="Liang C."/>
            <person name="Lipzen A."/>
            <person name="Lutzoni F."/>
            <person name="Magnuson J."/>
            <person name="Mondo S."/>
            <person name="Nolan M."/>
            <person name="Ohm R."/>
            <person name="Pangilinan J."/>
            <person name="Park H.-J."/>
            <person name="Ramirez L."/>
            <person name="Alfaro M."/>
            <person name="Sun H."/>
            <person name="Tritt A."/>
            <person name="Yoshinaga Y."/>
            <person name="Zwiers L.-H."/>
            <person name="Turgeon B."/>
            <person name="Goodwin S."/>
            <person name="Spatafora J."/>
            <person name="Crous P."/>
            <person name="Grigoriev I."/>
        </authorList>
    </citation>
    <scope>NUCLEOTIDE SEQUENCE</scope>
    <source>
        <strain evidence="2">CBS 121410</strain>
    </source>
</reference>
<organism evidence="2 3">
    <name type="scientific">Saccharata proteae CBS 121410</name>
    <dbReference type="NCBI Taxonomy" id="1314787"/>
    <lineage>
        <taxon>Eukaryota</taxon>
        <taxon>Fungi</taxon>
        <taxon>Dikarya</taxon>
        <taxon>Ascomycota</taxon>
        <taxon>Pezizomycotina</taxon>
        <taxon>Dothideomycetes</taxon>
        <taxon>Dothideomycetes incertae sedis</taxon>
        <taxon>Botryosphaeriales</taxon>
        <taxon>Saccharataceae</taxon>
        <taxon>Saccharata</taxon>
    </lineage>
</organism>